<dbReference type="AlphaFoldDB" id="A0A1A9I7Y3"/>
<dbReference type="EMBL" id="CP015772">
    <property type="protein sequence ID" value="ANH83159.1"/>
    <property type="molecule type" value="Genomic_DNA"/>
</dbReference>
<sequence>MKEEIIQSVLEELLEGQKESPVSLGLLTAAIEKQSDKITEIEDKVAKLKIEVPAPNLRPVEELLAAHNRKIQAIIAA</sequence>
<evidence type="ECO:0000313" key="1">
    <source>
        <dbReference type="EMBL" id="ANH83159.1"/>
    </source>
</evidence>
<dbReference type="Proteomes" id="UP000077667">
    <property type="component" value="Chromosome"/>
</dbReference>
<dbReference type="STRING" id="1176587.A8C56_21185"/>
<dbReference type="RefSeq" id="WP_067760477.1">
    <property type="nucleotide sequence ID" value="NZ_CP015772.1"/>
</dbReference>
<organism evidence="1 2">
    <name type="scientific">Niabella ginsenosidivorans</name>
    <dbReference type="NCBI Taxonomy" id="1176587"/>
    <lineage>
        <taxon>Bacteria</taxon>
        <taxon>Pseudomonadati</taxon>
        <taxon>Bacteroidota</taxon>
        <taxon>Chitinophagia</taxon>
        <taxon>Chitinophagales</taxon>
        <taxon>Chitinophagaceae</taxon>
        <taxon>Niabella</taxon>
    </lineage>
</organism>
<proteinExistence type="predicted"/>
<dbReference type="KEGG" id="nia:A8C56_21185"/>
<accession>A0A1A9I7Y3</accession>
<gene>
    <name evidence="1" type="ORF">A8C56_21185</name>
</gene>
<evidence type="ECO:0000313" key="2">
    <source>
        <dbReference type="Proteomes" id="UP000077667"/>
    </source>
</evidence>
<protein>
    <submittedName>
        <fullName evidence="1">Uncharacterized protein</fullName>
    </submittedName>
</protein>
<keyword evidence="2" id="KW-1185">Reference proteome</keyword>
<name>A0A1A9I7Y3_9BACT</name>
<reference evidence="1 2" key="1">
    <citation type="submission" date="2016-05" db="EMBL/GenBank/DDBJ databases">
        <title>Niabella ginsenosidivorans BS26 whole genome sequencing.</title>
        <authorList>
            <person name="Im W.T."/>
            <person name="Siddiqi M.Z."/>
        </authorList>
    </citation>
    <scope>NUCLEOTIDE SEQUENCE [LARGE SCALE GENOMIC DNA]</scope>
    <source>
        <strain evidence="1 2">BS26</strain>
    </source>
</reference>